<dbReference type="PANTHER" id="PTHR12905">
    <property type="entry name" value="METALLOPHOSPHOESTERASE"/>
    <property type="match status" value="1"/>
</dbReference>
<dbReference type="AlphaFoldDB" id="A0A0F9R7T6"/>
<dbReference type="SUPFAM" id="SSF56300">
    <property type="entry name" value="Metallo-dependent phosphatases"/>
    <property type="match status" value="1"/>
</dbReference>
<dbReference type="CDD" id="cd07379">
    <property type="entry name" value="MPP_239FB"/>
    <property type="match status" value="1"/>
</dbReference>
<proteinExistence type="predicted"/>
<dbReference type="EMBL" id="LAZR01003917">
    <property type="protein sequence ID" value="KKN13493.1"/>
    <property type="molecule type" value="Genomic_DNA"/>
</dbReference>
<dbReference type="InterPro" id="IPR051693">
    <property type="entry name" value="UPF0046_metallophosphoest"/>
</dbReference>
<dbReference type="InterPro" id="IPR029052">
    <property type="entry name" value="Metallo-depent_PP-like"/>
</dbReference>
<dbReference type="Pfam" id="PF00149">
    <property type="entry name" value="Metallophos"/>
    <property type="match status" value="1"/>
</dbReference>
<comment type="caution">
    <text evidence="2">The sequence shown here is derived from an EMBL/GenBank/DDBJ whole genome shotgun (WGS) entry which is preliminary data.</text>
</comment>
<accession>A0A0F9R7T6</accession>
<feature type="domain" description="Calcineurin-like phosphoesterase" evidence="1">
    <location>
        <begin position="8"/>
        <end position="194"/>
    </location>
</feature>
<sequence length="227" mass="25539">MISDTHTFEKELDLPDADLLIHAGDFTLMGNPLEVYHFNEWLGTQKQFNDKIVIAGNHDKCVGEDPMFGYKQLTNATYLQNSGVQIDDMYFWGSPMTPSFNGMRQGLTFFTNGDKEAKKAWAGMPKKTDFLITHGPPHGILDEVCRSISSGYNIPEGSTYKVGDMLIEHCGDKMLLDKVRKVKPKYHVFGHIHSGHGIKETDTTMFINASVVDDAYGMCYEPTVIYI</sequence>
<dbReference type="InterPro" id="IPR004843">
    <property type="entry name" value="Calcineurin-like_PHP"/>
</dbReference>
<organism evidence="2">
    <name type="scientific">marine sediment metagenome</name>
    <dbReference type="NCBI Taxonomy" id="412755"/>
    <lineage>
        <taxon>unclassified sequences</taxon>
        <taxon>metagenomes</taxon>
        <taxon>ecological metagenomes</taxon>
    </lineage>
</organism>
<reference evidence="2" key="1">
    <citation type="journal article" date="2015" name="Nature">
        <title>Complex archaea that bridge the gap between prokaryotes and eukaryotes.</title>
        <authorList>
            <person name="Spang A."/>
            <person name="Saw J.H."/>
            <person name="Jorgensen S.L."/>
            <person name="Zaremba-Niedzwiedzka K."/>
            <person name="Martijn J."/>
            <person name="Lind A.E."/>
            <person name="van Eijk R."/>
            <person name="Schleper C."/>
            <person name="Guy L."/>
            <person name="Ettema T.J."/>
        </authorList>
    </citation>
    <scope>NUCLEOTIDE SEQUENCE</scope>
</reference>
<name>A0A0F9R7T6_9ZZZZ</name>
<protein>
    <recommendedName>
        <fullName evidence="1">Calcineurin-like phosphoesterase domain-containing protein</fullName>
    </recommendedName>
</protein>
<dbReference type="PANTHER" id="PTHR12905:SF0">
    <property type="entry name" value="CALCINEURIN-LIKE PHOSPHOESTERASE DOMAIN-CONTAINING PROTEIN"/>
    <property type="match status" value="1"/>
</dbReference>
<evidence type="ECO:0000313" key="2">
    <source>
        <dbReference type="EMBL" id="KKN13493.1"/>
    </source>
</evidence>
<dbReference type="GO" id="GO:0016787">
    <property type="term" value="F:hydrolase activity"/>
    <property type="evidence" value="ECO:0007669"/>
    <property type="project" value="InterPro"/>
</dbReference>
<gene>
    <name evidence="2" type="ORF">LCGC14_1005870</name>
</gene>
<evidence type="ECO:0000259" key="1">
    <source>
        <dbReference type="Pfam" id="PF00149"/>
    </source>
</evidence>
<dbReference type="Gene3D" id="3.60.21.10">
    <property type="match status" value="1"/>
</dbReference>